<dbReference type="EC" id="1.11.1.19" evidence="10"/>
<dbReference type="AlphaFoldDB" id="A0A9E9M769"/>
<dbReference type="InterPro" id="IPR006314">
    <property type="entry name" value="Dyp_peroxidase"/>
</dbReference>
<dbReference type="PANTHER" id="PTHR30521">
    <property type="entry name" value="DEFERROCHELATASE/PEROXIDASE"/>
    <property type="match status" value="1"/>
</dbReference>
<keyword evidence="3" id="KW-0349">Heme</keyword>
<feature type="domain" description="DyP dimeric alpha+beta barrel" evidence="9">
    <location>
        <begin position="63"/>
        <end position="211"/>
    </location>
</feature>
<keyword evidence="5 10" id="KW-0560">Oxidoreductase</keyword>
<dbReference type="GO" id="GO:0005829">
    <property type="term" value="C:cytosol"/>
    <property type="evidence" value="ECO:0007669"/>
    <property type="project" value="TreeGrafter"/>
</dbReference>
<sequence length="523" mass="56092">MVVLASGAMYYLLGNRHRLSLKGPSTERNHYSITTQGILIYFDNIHHLNTTGSTRGTFLPLNNIQGDIFVGMKKPIELFYFFQINDANAFKSALQSHIISLVTSAATLIGPVSSQPSAFLNIAFSQRGLHALGINDSLGDSFFSAGQWADAEALGDNKADWDPAFSAGGIDGVMLIASDTQENVDGMLSAVQGYLGESATAVKTLQGSARPGDQAGHEHFGYLDGISNPGVVGFTTNPMPGQSVVPAGIILTGHTGDTTFRPLWTRDGSFMVFRKLRQYVPEWSQFVVANAVQNPQGTLNQSNTASTPAQTLSIPSGTLTRHQSIALFAARLIGRWQSGAPVDLAPLSDDPSLGADPTRNNNFDYSHPGSDISSDQSRCPFSAHIRKTRPRADLGDSDITHQAIRAGIPYGSEVGYEEASRGVTSEDRGMAFVEYQSNIGNGFREQQVVWGNDPNFPPGKNQTVGLDPLNGLAGNDAPRVTFGTNPFDASQSYSVPAVVRSNGGEYFFMPSISALRNTIAAQH</sequence>
<comment type="cofactor">
    <cofactor evidence="1">
        <name>heme b</name>
        <dbReference type="ChEBI" id="CHEBI:60344"/>
    </cofactor>
</comment>
<proteinExistence type="inferred from homology"/>
<gene>
    <name evidence="10" type="primary">g5813</name>
</gene>
<dbReference type="InterPro" id="IPR011008">
    <property type="entry name" value="Dimeric_a/b-barrel"/>
</dbReference>
<comment type="similarity">
    <text evidence="7">Belongs to the DyP-type peroxidase family.</text>
</comment>
<dbReference type="GO" id="GO:0004601">
    <property type="term" value="F:peroxidase activity"/>
    <property type="evidence" value="ECO:0007669"/>
    <property type="project" value="UniProtKB-KW"/>
</dbReference>
<dbReference type="GO" id="GO:0020037">
    <property type="term" value="F:heme binding"/>
    <property type="evidence" value="ECO:0007669"/>
    <property type="project" value="InterPro"/>
</dbReference>
<dbReference type="Pfam" id="PF21105">
    <property type="entry name" value="DyP_N"/>
    <property type="match status" value="1"/>
</dbReference>
<evidence type="ECO:0000256" key="4">
    <source>
        <dbReference type="ARBA" id="ARBA00022723"/>
    </source>
</evidence>
<keyword evidence="2 10" id="KW-0575">Peroxidase</keyword>
<evidence type="ECO:0000256" key="3">
    <source>
        <dbReference type="ARBA" id="ARBA00022617"/>
    </source>
</evidence>
<dbReference type="InterPro" id="IPR049509">
    <property type="entry name" value="DyP_N"/>
</dbReference>
<evidence type="ECO:0000313" key="10">
    <source>
        <dbReference type="EMBL" id="WAW38311.1"/>
    </source>
</evidence>
<evidence type="ECO:0000256" key="1">
    <source>
        <dbReference type="ARBA" id="ARBA00001970"/>
    </source>
</evidence>
<evidence type="ECO:0000259" key="9">
    <source>
        <dbReference type="Pfam" id="PF21105"/>
    </source>
</evidence>
<dbReference type="PANTHER" id="PTHR30521:SF4">
    <property type="entry name" value="DEFERROCHELATASE"/>
    <property type="match status" value="1"/>
</dbReference>
<dbReference type="EMBL" id="OM386714">
    <property type="protein sequence ID" value="WAW38311.1"/>
    <property type="molecule type" value="Genomic_DNA"/>
</dbReference>
<accession>A0A9E9M769</accession>
<evidence type="ECO:0000256" key="7">
    <source>
        <dbReference type="ARBA" id="ARBA00025737"/>
    </source>
</evidence>
<dbReference type="SUPFAM" id="SSF54909">
    <property type="entry name" value="Dimeric alpha+beta barrel"/>
    <property type="match status" value="1"/>
</dbReference>
<dbReference type="NCBIfam" id="TIGR01413">
    <property type="entry name" value="Dyp_perox_fam"/>
    <property type="match status" value="1"/>
</dbReference>
<keyword evidence="4" id="KW-0479">Metal-binding</keyword>
<protein>
    <submittedName>
        <fullName evidence="10">DyP-type peroxidase</fullName>
        <ecNumber evidence="10">1.11.1.19</ecNumber>
    </submittedName>
</protein>
<reference evidence="10" key="1">
    <citation type="submission" date="2022-01" db="EMBL/GenBank/DDBJ databases">
        <title>Evolution and distribution of the Dye decolorizing peroxidase (DyP) gene family in the Fungi suggest participation of these enzymes in both intracellular and extracellular biological processes.</title>
        <authorList>
            <person name="Adamo M."/>
            <person name="Comtet-Marre S."/>
            <person name="Buettner E."/>
            <person name="Kellner H."/>
            <person name="Luis P."/>
            <person name="Vallon L."/>
            <person name="Hofrichter M."/>
            <person name="Girlanda M."/>
            <person name="Peyret P."/>
            <person name="Marmeisse R."/>
        </authorList>
    </citation>
    <scope>NUCLEOTIDE SEQUENCE</scope>
    <source>
        <strain evidence="10">IHI 557</strain>
    </source>
</reference>
<keyword evidence="6" id="KW-0408">Iron</keyword>
<feature type="region of interest" description="Disordered" evidence="8">
    <location>
        <begin position="347"/>
        <end position="378"/>
    </location>
</feature>
<dbReference type="GO" id="GO:0046872">
    <property type="term" value="F:metal ion binding"/>
    <property type="evidence" value="ECO:0007669"/>
    <property type="project" value="UniProtKB-KW"/>
</dbReference>
<organism evidence="10">
    <name type="scientific">Sistotrema brinkmannii</name>
    <dbReference type="NCBI Taxonomy" id="139132"/>
    <lineage>
        <taxon>Eukaryota</taxon>
        <taxon>Fungi</taxon>
        <taxon>Dikarya</taxon>
        <taxon>Basidiomycota</taxon>
        <taxon>Agaricomycotina</taxon>
        <taxon>Agaricomycetes</taxon>
        <taxon>Corticiales</taxon>
        <taxon>Corticiaceae</taxon>
        <taxon>Sistotrema</taxon>
    </lineage>
</organism>
<evidence type="ECO:0000256" key="5">
    <source>
        <dbReference type="ARBA" id="ARBA00023002"/>
    </source>
</evidence>
<name>A0A9E9M769_9AGAM</name>
<evidence type="ECO:0000256" key="6">
    <source>
        <dbReference type="ARBA" id="ARBA00023004"/>
    </source>
</evidence>
<dbReference type="PROSITE" id="PS51404">
    <property type="entry name" value="DYP_PEROXIDASE"/>
    <property type="match status" value="1"/>
</dbReference>
<evidence type="ECO:0000256" key="2">
    <source>
        <dbReference type="ARBA" id="ARBA00022559"/>
    </source>
</evidence>
<evidence type="ECO:0000256" key="8">
    <source>
        <dbReference type="SAM" id="MobiDB-lite"/>
    </source>
</evidence>